<evidence type="ECO:0000313" key="2">
    <source>
        <dbReference type="Proteomes" id="UP000177785"/>
    </source>
</evidence>
<reference evidence="1 2" key="1">
    <citation type="journal article" date="2016" name="Nat. Commun.">
        <title>Thousands of microbial genomes shed light on interconnected biogeochemical processes in an aquifer system.</title>
        <authorList>
            <person name="Anantharaman K."/>
            <person name="Brown C.T."/>
            <person name="Hug L.A."/>
            <person name="Sharon I."/>
            <person name="Castelle C.J."/>
            <person name="Probst A.J."/>
            <person name="Thomas B.C."/>
            <person name="Singh A."/>
            <person name="Wilkins M.J."/>
            <person name="Karaoz U."/>
            <person name="Brodie E.L."/>
            <person name="Williams K.H."/>
            <person name="Hubbard S.S."/>
            <person name="Banfield J.F."/>
        </authorList>
    </citation>
    <scope>NUCLEOTIDE SEQUENCE [LARGE SCALE GENOMIC DNA]</scope>
</reference>
<dbReference type="AlphaFoldDB" id="A0A1G2G0I7"/>
<name>A0A1G2G0I7_9BACT</name>
<proteinExistence type="predicted"/>
<dbReference type="SUPFAM" id="SSF53067">
    <property type="entry name" value="Actin-like ATPase domain"/>
    <property type="match status" value="1"/>
</dbReference>
<dbReference type="EMBL" id="MHNL01000029">
    <property type="protein sequence ID" value="OGZ43816.1"/>
    <property type="molecule type" value="Genomic_DNA"/>
</dbReference>
<organism evidence="1 2">
    <name type="scientific">Candidatus Ryanbacteria bacterium RIFCSPHIGHO2_01_FULL_48_27</name>
    <dbReference type="NCBI Taxonomy" id="1802115"/>
    <lineage>
        <taxon>Bacteria</taxon>
        <taxon>Candidatus Ryaniibacteriota</taxon>
    </lineage>
</organism>
<evidence type="ECO:0000313" key="1">
    <source>
        <dbReference type="EMBL" id="OGZ43816.1"/>
    </source>
</evidence>
<dbReference type="STRING" id="1802115.A2756_05705"/>
<evidence type="ECO:0008006" key="3">
    <source>
        <dbReference type="Google" id="ProtNLM"/>
    </source>
</evidence>
<dbReference type="Gene3D" id="3.30.420.40">
    <property type="match status" value="1"/>
</dbReference>
<accession>A0A1G2G0I7</accession>
<sequence>MQFWQRQPARFGLALDIGTSSVSGALFSFHKSHTASPRPYVHEVYRSLLDTSAGIDAHMLSRHAIRGVREVYEKSLKKSKVPPEEIIVGLSAPFYISKSVRISKPRKDPDSLITQQEIEDLTMRAEADIRKSLDVHMGNDLEFFTKSPGKILVNGYRMLDPIGKNGQTIEVVTRLEANMRSFREKIEEFLRGHRRETRCTFTSIPTATFRVLNGIMDTEAGMVFVDIGGEITEVSAIQDRALESVVSIPTGSGAIIRKIAESFHLSFHDALFTLRRYTENTLEDALTRRIEVVVESAVSSWRLAVSRELEQLFRGGFSPEHIVLSGGGSLLLKYKRGFPQGVFRTPAQRDIPVSVIQPHAIQEFFENPSYFMGPEDFGLACLTLLPFLKED</sequence>
<gene>
    <name evidence="1" type="ORF">A2756_05705</name>
</gene>
<protein>
    <recommendedName>
        <fullName evidence="3">SHS2 domain-containing protein</fullName>
    </recommendedName>
</protein>
<dbReference type="InterPro" id="IPR043129">
    <property type="entry name" value="ATPase_NBD"/>
</dbReference>
<dbReference type="Proteomes" id="UP000177785">
    <property type="component" value="Unassembled WGS sequence"/>
</dbReference>
<comment type="caution">
    <text evidence="1">The sequence shown here is derived from an EMBL/GenBank/DDBJ whole genome shotgun (WGS) entry which is preliminary data.</text>
</comment>